<reference evidence="3" key="1">
    <citation type="submission" date="2021-07" db="EMBL/GenBank/DDBJ databases">
        <authorList>
            <person name="Catto M.A."/>
            <person name="Jacobson A."/>
            <person name="Kennedy G."/>
            <person name="Labadie P."/>
            <person name="Hunt B.G."/>
            <person name="Srinivasan R."/>
        </authorList>
    </citation>
    <scope>NUCLEOTIDE SEQUENCE</scope>
    <source>
        <strain evidence="3">PL_HMW_Pooled</strain>
        <tissue evidence="3">Head</tissue>
    </source>
</reference>
<dbReference type="SMART" id="SM00595">
    <property type="entry name" value="MADF"/>
    <property type="match status" value="1"/>
</dbReference>
<sequence length="732" mass="80270">MDNDGDWDEFGGEEEYLDGADGDDDDGGDEDDGEGDVFVEQIPFTEEALIREVRNHPFLYNHRLPNYSITNRRPMWRKVARRFVEEAVDGKFCKETFARLRKNRAKKKKRQGQQRKSGAKGGHAITDYNSDPLSFLDDLDEQASEFRNSNLSVGPHFKPAAPALRLPRTVERHSMMMAPAEAEPSCCAEVALAIERRDEERDLRHAPESHPPHGPPATPQRASTSNSSSAPGSLLLTPTGKRMQEQRLRTERERLADQHHQQVQPSQSADEENFPSAGRRANITVRTSSRRRKPPDTYTPPGPGSDSSVSSAGSRRRKASGRGRGRGRQAKKLSVVLEGRENIEEDCSVDQVDDDGRQGYDDVGGLSENLNLNSPPHSERSYRSNRADSLHVSPQPSNTHDSTDVTPRSSRVRRVGLPSPTPSWLRSSPLNGGLDPAHRGGLAQQRGPPHGGVRDHQASPAHRGGLAQQRGPPHRGVRDHQASPAHRGGLAQQRGPPHGGVRDHQASPAHRGGLAQQRGPPHGNVRDHQASPAHRGGLAQQRGPPHGRVRDQQASPALRGGLFPRSPGNHRVGIPDQQLGFGGAGGGRDQRVGGAVRGGGGRRGGGGGGRGGGGNRDRRELLAQQRENAWEMRRRADDAVRAVHIAGYQANRNQDNQEERVDDPGAIHANPETALLNQFLLTRDRQPAEPDGYHHFAMLQAWVLRQLPPRMAGDAMLSIGELLNQEWQKRFG</sequence>
<keyword evidence="4" id="KW-1185">Reference proteome</keyword>
<dbReference type="GO" id="GO:0005634">
    <property type="term" value="C:nucleus"/>
    <property type="evidence" value="ECO:0007669"/>
    <property type="project" value="TreeGrafter"/>
</dbReference>
<feature type="compositionally biased region" description="Basic residues" evidence="1">
    <location>
        <begin position="314"/>
        <end position="331"/>
    </location>
</feature>
<evidence type="ECO:0000256" key="1">
    <source>
        <dbReference type="SAM" id="MobiDB-lite"/>
    </source>
</evidence>
<feature type="compositionally biased region" description="Gly residues" evidence="1">
    <location>
        <begin position="595"/>
        <end position="614"/>
    </location>
</feature>
<reference evidence="3" key="2">
    <citation type="journal article" date="2023" name="BMC Genomics">
        <title>Pest status, molecular evolution, and epigenetic factors derived from the genome assembly of Frankliniella fusca, a thysanopteran phytovirus vector.</title>
        <authorList>
            <person name="Catto M.A."/>
            <person name="Labadie P.E."/>
            <person name="Jacobson A.L."/>
            <person name="Kennedy G.G."/>
            <person name="Srinivasan R."/>
            <person name="Hunt B.G."/>
        </authorList>
    </citation>
    <scope>NUCLEOTIDE SEQUENCE</scope>
    <source>
        <strain evidence="3">PL_HMW_Pooled</strain>
    </source>
</reference>
<dbReference type="Pfam" id="PF10545">
    <property type="entry name" value="MADF_DNA_bdg"/>
    <property type="match status" value="1"/>
</dbReference>
<comment type="caution">
    <text evidence="3">The sequence shown here is derived from an EMBL/GenBank/DDBJ whole genome shotgun (WGS) entry which is preliminary data.</text>
</comment>
<dbReference type="GO" id="GO:0005667">
    <property type="term" value="C:transcription regulator complex"/>
    <property type="evidence" value="ECO:0007669"/>
    <property type="project" value="TreeGrafter"/>
</dbReference>
<feature type="region of interest" description="Disordered" evidence="1">
    <location>
        <begin position="1"/>
        <end position="37"/>
    </location>
</feature>
<feature type="compositionally biased region" description="Basic and acidic residues" evidence="1">
    <location>
        <begin position="242"/>
        <end position="260"/>
    </location>
</feature>
<dbReference type="EMBL" id="JAHWGI010000990">
    <property type="protein sequence ID" value="KAK3920136.1"/>
    <property type="molecule type" value="Genomic_DNA"/>
</dbReference>
<feature type="compositionally biased region" description="Basic and acidic residues" evidence="1">
    <location>
        <begin position="377"/>
        <end position="389"/>
    </location>
</feature>
<evidence type="ECO:0000259" key="2">
    <source>
        <dbReference type="PROSITE" id="PS51029"/>
    </source>
</evidence>
<accession>A0AAE1LH80</accession>
<dbReference type="InterPro" id="IPR006578">
    <property type="entry name" value="MADF-dom"/>
</dbReference>
<feature type="domain" description="MADF" evidence="2">
    <location>
        <begin position="48"/>
        <end position="141"/>
    </location>
</feature>
<feature type="region of interest" description="Disordered" evidence="1">
    <location>
        <begin position="200"/>
        <end position="333"/>
    </location>
</feature>
<dbReference type="PROSITE" id="PS51029">
    <property type="entry name" value="MADF"/>
    <property type="match status" value="1"/>
</dbReference>
<gene>
    <name evidence="3" type="ORF">KUF71_009423</name>
</gene>
<feature type="region of interest" description="Disordered" evidence="1">
    <location>
        <begin position="102"/>
        <end position="128"/>
    </location>
</feature>
<dbReference type="Proteomes" id="UP001219518">
    <property type="component" value="Unassembled WGS sequence"/>
</dbReference>
<feature type="compositionally biased region" description="Basic residues" evidence="1">
    <location>
        <begin position="102"/>
        <end position="113"/>
    </location>
</feature>
<organism evidence="3 4">
    <name type="scientific">Frankliniella fusca</name>
    <dbReference type="NCBI Taxonomy" id="407009"/>
    <lineage>
        <taxon>Eukaryota</taxon>
        <taxon>Metazoa</taxon>
        <taxon>Ecdysozoa</taxon>
        <taxon>Arthropoda</taxon>
        <taxon>Hexapoda</taxon>
        <taxon>Insecta</taxon>
        <taxon>Pterygota</taxon>
        <taxon>Neoptera</taxon>
        <taxon>Paraneoptera</taxon>
        <taxon>Thysanoptera</taxon>
        <taxon>Terebrantia</taxon>
        <taxon>Thripoidea</taxon>
        <taxon>Thripidae</taxon>
        <taxon>Frankliniella</taxon>
    </lineage>
</organism>
<name>A0AAE1LH80_9NEOP</name>
<feature type="compositionally biased region" description="Polar residues" evidence="1">
    <location>
        <begin position="392"/>
        <end position="409"/>
    </location>
</feature>
<protein>
    <submittedName>
        <fullName evidence="3">Repetin</fullName>
    </submittedName>
</protein>
<feature type="compositionally biased region" description="Low complexity" evidence="1">
    <location>
        <begin position="223"/>
        <end position="236"/>
    </location>
</feature>
<dbReference type="AlphaFoldDB" id="A0AAE1LH80"/>
<evidence type="ECO:0000313" key="3">
    <source>
        <dbReference type="EMBL" id="KAK3920136.1"/>
    </source>
</evidence>
<dbReference type="PANTHER" id="PTHR12243:SF64">
    <property type="entry name" value="DORSAL INTERACTING PROTEIN 3-RELATED"/>
    <property type="match status" value="1"/>
</dbReference>
<feature type="compositionally biased region" description="Low complexity" evidence="1">
    <location>
        <begin position="304"/>
        <end position="313"/>
    </location>
</feature>
<dbReference type="InterPro" id="IPR039353">
    <property type="entry name" value="TF_Adf1"/>
</dbReference>
<feature type="compositionally biased region" description="Basic and acidic residues" evidence="1">
    <location>
        <begin position="200"/>
        <end position="211"/>
    </location>
</feature>
<feature type="region of interest" description="Disordered" evidence="1">
    <location>
        <begin position="348"/>
        <end position="618"/>
    </location>
</feature>
<dbReference type="GO" id="GO:0006357">
    <property type="term" value="P:regulation of transcription by RNA polymerase II"/>
    <property type="evidence" value="ECO:0007669"/>
    <property type="project" value="TreeGrafter"/>
</dbReference>
<proteinExistence type="predicted"/>
<evidence type="ECO:0000313" key="4">
    <source>
        <dbReference type="Proteomes" id="UP001219518"/>
    </source>
</evidence>
<dbReference type="PANTHER" id="PTHR12243">
    <property type="entry name" value="MADF DOMAIN TRANSCRIPTION FACTOR"/>
    <property type="match status" value="1"/>
</dbReference>